<dbReference type="Pfam" id="PF02592">
    <property type="entry name" value="Vut_1"/>
    <property type="match status" value="2"/>
</dbReference>
<feature type="transmembrane region" description="Helical" evidence="1">
    <location>
        <begin position="161"/>
        <end position="182"/>
    </location>
</feature>
<dbReference type="Proteomes" id="UP000672602">
    <property type="component" value="Unassembled WGS sequence"/>
</dbReference>
<dbReference type="RefSeq" id="WP_210682478.1">
    <property type="nucleotide sequence ID" value="NZ_JAGMWN010000005.1"/>
</dbReference>
<reference evidence="2" key="1">
    <citation type="submission" date="2021-04" db="EMBL/GenBank/DDBJ databases">
        <authorList>
            <person name="Zhang D.-C."/>
        </authorList>
    </citation>
    <scope>NUCLEOTIDE SEQUENCE</scope>
    <source>
        <strain evidence="2">CGMCC 1.15697</strain>
    </source>
</reference>
<keyword evidence="1" id="KW-0997">Cell inner membrane</keyword>
<feature type="transmembrane region" description="Helical" evidence="1">
    <location>
        <begin position="12"/>
        <end position="33"/>
    </location>
</feature>
<dbReference type="PANTHER" id="PTHR34300">
    <property type="entry name" value="QUEUOSINE PRECURSOR TRANSPORTER-RELATED"/>
    <property type="match status" value="1"/>
</dbReference>
<evidence type="ECO:0000313" key="3">
    <source>
        <dbReference type="Proteomes" id="UP000672602"/>
    </source>
</evidence>
<gene>
    <name evidence="2" type="ORF">KAJ83_12895</name>
</gene>
<evidence type="ECO:0000256" key="1">
    <source>
        <dbReference type="HAMAP-Rule" id="MF_02088"/>
    </source>
</evidence>
<dbReference type="HAMAP" id="MF_02088">
    <property type="entry name" value="Q_prec_transport"/>
    <property type="match status" value="1"/>
</dbReference>
<feature type="transmembrane region" description="Helical" evidence="1">
    <location>
        <begin position="127"/>
        <end position="149"/>
    </location>
</feature>
<dbReference type="PANTHER" id="PTHR34300:SF1">
    <property type="entry name" value="QUEUOSINE PRECURSOR TRANSPORTER"/>
    <property type="match status" value="1"/>
</dbReference>
<dbReference type="GO" id="GO:0005886">
    <property type="term" value="C:plasma membrane"/>
    <property type="evidence" value="ECO:0007669"/>
    <property type="project" value="UniProtKB-SubCell"/>
</dbReference>
<dbReference type="AlphaFoldDB" id="A0A8J7S389"/>
<name>A0A8J7S389_9PROT</name>
<dbReference type="EMBL" id="JAGMWN010000005">
    <property type="protein sequence ID" value="MBP5857909.1"/>
    <property type="molecule type" value="Genomic_DNA"/>
</dbReference>
<keyword evidence="1" id="KW-1003">Cell membrane</keyword>
<dbReference type="GO" id="GO:0022857">
    <property type="term" value="F:transmembrane transporter activity"/>
    <property type="evidence" value="ECO:0007669"/>
    <property type="project" value="UniProtKB-UniRule"/>
</dbReference>
<feature type="transmembrane region" description="Helical" evidence="1">
    <location>
        <begin position="75"/>
        <end position="91"/>
    </location>
</feature>
<keyword evidence="1" id="KW-0813">Transport</keyword>
<keyword evidence="1" id="KW-1133">Transmembrane helix</keyword>
<feature type="transmembrane region" description="Helical" evidence="1">
    <location>
        <begin position="45"/>
        <end position="63"/>
    </location>
</feature>
<evidence type="ECO:0000313" key="2">
    <source>
        <dbReference type="EMBL" id="MBP5857909.1"/>
    </source>
</evidence>
<dbReference type="NCBIfam" id="TIGR00697">
    <property type="entry name" value="queuosine precursor transporter"/>
    <property type="match status" value="1"/>
</dbReference>
<proteinExistence type="inferred from homology"/>
<comment type="caution">
    <text evidence="2">The sequence shown here is derived from an EMBL/GenBank/DDBJ whole genome shotgun (WGS) entry which is preliminary data.</text>
</comment>
<comment type="similarity">
    <text evidence="1">Belongs to the vitamin uptake transporter (VUT/ECF) (TC 2.A.88) family. Q precursor transporter subfamily.</text>
</comment>
<dbReference type="InterPro" id="IPR003744">
    <property type="entry name" value="YhhQ"/>
</dbReference>
<keyword evidence="1" id="KW-0472">Membrane</keyword>
<keyword evidence="1" id="KW-0812">Transmembrane</keyword>
<organism evidence="2 3">
    <name type="scientific">Marivibrio halodurans</name>
    <dbReference type="NCBI Taxonomy" id="2039722"/>
    <lineage>
        <taxon>Bacteria</taxon>
        <taxon>Pseudomonadati</taxon>
        <taxon>Pseudomonadota</taxon>
        <taxon>Alphaproteobacteria</taxon>
        <taxon>Rhodospirillales</taxon>
        <taxon>Rhodospirillaceae</taxon>
        <taxon>Marivibrio</taxon>
    </lineage>
</organism>
<keyword evidence="3" id="KW-1185">Reference proteome</keyword>
<accession>A0A8J7S389</accession>
<comment type="subcellular location">
    <subcellularLocation>
        <location evidence="1">Cell inner membrane</location>
        <topology evidence="1">Multi-pass membrane protein</topology>
    </subcellularLocation>
</comment>
<comment type="function">
    <text evidence="1">Involved in the import of queuosine (Q) precursors, required for Q precursor salvage.</text>
</comment>
<protein>
    <recommendedName>
        <fullName evidence="1">Probable queuosine precursor transporter</fullName>
        <shortName evidence="1">Q precursor transporter</shortName>
    </recommendedName>
</protein>
<sequence length="192" mass="20450">MTDTRVRAGLLLPPMLAMGLVILAANILVQYPIQATVGGLNLADWLTYGAVSYPIAFLVTDTTNRLFGAGAARRVVYVGFAVGVILSLIFAPTRIAIASGSAFLLAQLLDVTVFDQLRAKSWWKAPFVSSFLGSAVDTALFFSIAFAGTSVPWVSLGFGDFLSKLAMALLLLPAFRAIVAFYPRTLRAAEAA</sequence>